<organism evidence="6 7">
    <name type="scientific">Simplicispira metamorpha</name>
    <dbReference type="NCBI Taxonomy" id="80881"/>
    <lineage>
        <taxon>Bacteria</taxon>
        <taxon>Pseudomonadati</taxon>
        <taxon>Pseudomonadota</taxon>
        <taxon>Betaproteobacteria</taxon>
        <taxon>Burkholderiales</taxon>
        <taxon>Comamonadaceae</taxon>
        <taxon>Simplicispira</taxon>
    </lineage>
</organism>
<dbReference type="PANTHER" id="PTHR45138:SF9">
    <property type="entry name" value="DIGUANYLATE CYCLASE DGCM-RELATED"/>
    <property type="match status" value="1"/>
</dbReference>
<dbReference type="Gene3D" id="3.30.70.270">
    <property type="match status" value="1"/>
</dbReference>
<gene>
    <name evidence="6" type="ORF">EV674_11540</name>
</gene>
<name>A0A4R2N7J9_9BURK</name>
<comment type="catalytic activity">
    <reaction evidence="2">
        <text>2 GTP = 3',3'-c-di-GMP + 2 diphosphate</text>
        <dbReference type="Rhea" id="RHEA:24898"/>
        <dbReference type="ChEBI" id="CHEBI:33019"/>
        <dbReference type="ChEBI" id="CHEBI:37565"/>
        <dbReference type="ChEBI" id="CHEBI:58805"/>
        <dbReference type="EC" id="2.7.7.65"/>
    </reaction>
</comment>
<dbReference type="PANTHER" id="PTHR45138">
    <property type="entry name" value="REGULATORY COMPONENTS OF SENSORY TRANSDUCTION SYSTEM"/>
    <property type="match status" value="1"/>
</dbReference>
<dbReference type="GO" id="GO:0005886">
    <property type="term" value="C:plasma membrane"/>
    <property type="evidence" value="ECO:0007669"/>
    <property type="project" value="TreeGrafter"/>
</dbReference>
<evidence type="ECO:0000259" key="4">
    <source>
        <dbReference type="PROSITE" id="PS50113"/>
    </source>
</evidence>
<dbReference type="PROSITE" id="PS50887">
    <property type="entry name" value="GGDEF"/>
    <property type="match status" value="1"/>
</dbReference>
<keyword evidence="3" id="KW-0472">Membrane</keyword>
<dbReference type="Pfam" id="PF00990">
    <property type="entry name" value="GGDEF"/>
    <property type="match status" value="1"/>
</dbReference>
<dbReference type="AlphaFoldDB" id="A0A4R2N7J9"/>
<dbReference type="SMART" id="SM00267">
    <property type="entry name" value="GGDEF"/>
    <property type="match status" value="1"/>
</dbReference>
<evidence type="ECO:0000256" key="2">
    <source>
        <dbReference type="ARBA" id="ARBA00034247"/>
    </source>
</evidence>
<sequence length="670" mass="75001">MAWKVLPLLALLVMGGVAWSIQSIYHEREKRFRHQAEWELQAINQLQTKSVSEWRERRWSDAMALSDDTAYAQAVARWLASPSEPQALSVLNRLRILQERARYSAVYLVDPQGRLRLSPGEGAQGTLPALEMQALERALSQAQAIPLEPRRDAFFAFPFFGLLAPLFDGMEPVGAVWLVSDVRATLYPLLEYWPTPSKTAESALVQRSADAVEFLSPLRHHPHGSQPLHLLPLTQKDNPAVQAASGERGILYGHDYRGEEVLSMVSTVPDSPWLVVSKVDVAEAFGEMRTREWLALSLPVTLALLLVGLMAAHWQWRARRRERALKVALERNMRWLENGQKAAAIGYFAYEPERKEFLMSGMASQVFGLRPDGRMTRRQWLGTLHRDDREQVLAAHEQSLQQRTALQLQYRIRRANDQQMRWVQVWCEYETDTAPHHTTRMTGTVQDITERKQSEQELTHYRAALEAQVRLDPLTDVANRLALDEAVAREWHRTLRNGTPLSLLMVDVDHFKAYNDHYGHVAGDHTLQQVAQALATSVGREGDLVARYGGEEFAVLLPNTDAPQALALAQRMTHAVRALRIEHLAAPGHQHVTVSIGGACVHPALPTACAAQPTALQNALGPLSATEVAQTLFEQADAALYDAKKAGRDQVVFFSPTPSAPLPTCATTEP</sequence>
<evidence type="ECO:0000313" key="7">
    <source>
        <dbReference type="Proteomes" id="UP000295182"/>
    </source>
</evidence>
<dbReference type="Gene3D" id="2.10.70.100">
    <property type="match status" value="1"/>
</dbReference>
<dbReference type="InterPro" id="IPR050469">
    <property type="entry name" value="Diguanylate_Cyclase"/>
</dbReference>
<dbReference type="GO" id="GO:1902201">
    <property type="term" value="P:negative regulation of bacterial-type flagellum-dependent cell motility"/>
    <property type="evidence" value="ECO:0007669"/>
    <property type="project" value="TreeGrafter"/>
</dbReference>
<proteinExistence type="predicted"/>
<dbReference type="InterPro" id="IPR000700">
    <property type="entry name" value="PAS-assoc_C"/>
</dbReference>
<dbReference type="NCBIfam" id="TIGR00254">
    <property type="entry name" value="GGDEF"/>
    <property type="match status" value="1"/>
</dbReference>
<dbReference type="SUPFAM" id="SSF55073">
    <property type="entry name" value="Nucleotide cyclase"/>
    <property type="match status" value="1"/>
</dbReference>
<dbReference type="PROSITE" id="PS50113">
    <property type="entry name" value="PAC"/>
    <property type="match status" value="1"/>
</dbReference>
<evidence type="ECO:0000313" key="6">
    <source>
        <dbReference type="EMBL" id="TCP16902.1"/>
    </source>
</evidence>
<accession>A0A4R2N7J9</accession>
<keyword evidence="7" id="KW-1185">Reference proteome</keyword>
<dbReference type="GO" id="GO:0052621">
    <property type="term" value="F:diguanylate cyclase activity"/>
    <property type="evidence" value="ECO:0007669"/>
    <property type="project" value="UniProtKB-EC"/>
</dbReference>
<dbReference type="Pfam" id="PF08447">
    <property type="entry name" value="PAS_3"/>
    <property type="match status" value="1"/>
</dbReference>
<keyword evidence="3" id="KW-0812">Transmembrane</keyword>
<dbReference type="FunFam" id="3.30.70.270:FF:000001">
    <property type="entry name" value="Diguanylate cyclase domain protein"/>
    <property type="match status" value="1"/>
</dbReference>
<evidence type="ECO:0000256" key="3">
    <source>
        <dbReference type="SAM" id="Phobius"/>
    </source>
</evidence>
<evidence type="ECO:0000256" key="1">
    <source>
        <dbReference type="ARBA" id="ARBA00012528"/>
    </source>
</evidence>
<dbReference type="Proteomes" id="UP000295182">
    <property type="component" value="Unassembled WGS sequence"/>
</dbReference>
<dbReference type="NCBIfam" id="TIGR00229">
    <property type="entry name" value="sensory_box"/>
    <property type="match status" value="1"/>
</dbReference>
<dbReference type="EMBL" id="SLXH01000015">
    <property type="protein sequence ID" value="TCP16902.1"/>
    <property type="molecule type" value="Genomic_DNA"/>
</dbReference>
<reference evidence="6 7" key="1">
    <citation type="submission" date="2019-03" db="EMBL/GenBank/DDBJ databases">
        <title>Genomic Encyclopedia of Type Strains, Phase IV (KMG-IV): sequencing the most valuable type-strain genomes for metagenomic binning, comparative biology and taxonomic classification.</title>
        <authorList>
            <person name="Goeker M."/>
        </authorList>
    </citation>
    <scope>NUCLEOTIDE SEQUENCE [LARGE SCALE GENOMIC DNA]</scope>
    <source>
        <strain evidence="6 7">DSM 1837</strain>
    </source>
</reference>
<feature type="transmembrane region" description="Helical" evidence="3">
    <location>
        <begin position="293"/>
        <end position="316"/>
    </location>
</feature>
<dbReference type="InterPro" id="IPR043128">
    <property type="entry name" value="Rev_trsase/Diguanyl_cyclase"/>
</dbReference>
<dbReference type="Gene3D" id="3.30.450.20">
    <property type="entry name" value="PAS domain"/>
    <property type="match status" value="1"/>
</dbReference>
<dbReference type="SUPFAM" id="SSF55785">
    <property type="entry name" value="PYP-like sensor domain (PAS domain)"/>
    <property type="match status" value="1"/>
</dbReference>
<comment type="caution">
    <text evidence="6">The sequence shown here is derived from an EMBL/GenBank/DDBJ whole genome shotgun (WGS) entry which is preliminary data.</text>
</comment>
<feature type="domain" description="PAC" evidence="4">
    <location>
        <begin position="406"/>
        <end position="460"/>
    </location>
</feature>
<dbReference type="CDD" id="cd01949">
    <property type="entry name" value="GGDEF"/>
    <property type="match status" value="1"/>
</dbReference>
<evidence type="ECO:0000259" key="5">
    <source>
        <dbReference type="PROSITE" id="PS50887"/>
    </source>
</evidence>
<dbReference type="GO" id="GO:0043709">
    <property type="term" value="P:cell adhesion involved in single-species biofilm formation"/>
    <property type="evidence" value="ECO:0007669"/>
    <property type="project" value="TreeGrafter"/>
</dbReference>
<dbReference type="InterPro" id="IPR013655">
    <property type="entry name" value="PAS_fold_3"/>
</dbReference>
<dbReference type="EC" id="2.7.7.65" evidence="1"/>
<dbReference type="InterPro" id="IPR000160">
    <property type="entry name" value="GGDEF_dom"/>
</dbReference>
<keyword evidence="3" id="KW-1133">Transmembrane helix</keyword>
<dbReference type="InterPro" id="IPR000014">
    <property type="entry name" value="PAS"/>
</dbReference>
<dbReference type="InterPro" id="IPR029787">
    <property type="entry name" value="Nucleotide_cyclase"/>
</dbReference>
<dbReference type="CDD" id="cd00130">
    <property type="entry name" value="PAS"/>
    <property type="match status" value="1"/>
</dbReference>
<dbReference type="InterPro" id="IPR035965">
    <property type="entry name" value="PAS-like_dom_sf"/>
</dbReference>
<protein>
    <recommendedName>
        <fullName evidence="1">diguanylate cyclase</fullName>
        <ecNumber evidence="1">2.7.7.65</ecNumber>
    </recommendedName>
</protein>
<feature type="domain" description="GGDEF" evidence="5">
    <location>
        <begin position="499"/>
        <end position="656"/>
    </location>
</feature>